<comment type="caution">
    <text evidence="1">The sequence shown here is derived from an EMBL/GenBank/DDBJ whole genome shotgun (WGS) entry which is preliminary data.</text>
</comment>
<name>A0ABQ2I488_9MICO</name>
<dbReference type="EMBL" id="BMNZ01000005">
    <property type="protein sequence ID" value="GGN00086.1"/>
    <property type="molecule type" value="Genomic_DNA"/>
</dbReference>
<keyword evidence="2" id="KW-1185">Reference proteome</keyword>
<protein>
    <recommendedName>
        <fullName evidence="3">Scramblase</fullName>
    </recommendedName>
</protein>
<dbReference type="Proteomes" id="UP000623461">
    <property type="component" value="Unassembled WGS sequence"/>
</dbReference>
<dbReference type="InterPro" id="IPR007612">
    <property type="entry name" value="LOR"/>
</dbReference>
<organism evidence="1 2">
    <name type="scientific">Terrabacter tumescens</name>
    <dbReference type="NCBI Taxonomy" id="60443"/>
    <lineage>
        <taxon>Bacteria</taxon>
        <taxon>Bacillati</taxon>
        <taxon>Actinomycetota</taxon>
        <taxon>Actinomycetes</taxon>
        <taxon>Micrococcales</taxon>
        <taxon>Intrasporangiaceae</taxon>
        <taxon>Terrabacter</taxon>
    </lineage>
</organism>
<dbReference type="Pfam" id="PF04525">
    <property type="entry name" value="LOR"/>
    <property type="match status" value="1"/>
</dbReference>
<evidence type="ECO:0000313" key="1">
    <source>
        <dbReference type="EMBL" id="GGN00086.1"/>
    </source>
</evidence>
<evidence type="ECO:0000313" key="2">
    <source>
        <dbReference type="Proteomes" id="UP000623461"/>
    </source>
</evidence>
<gene>
    <name evidence="1" type="ORF">GCM10009721_29000</name>
</gene>
<accession>A0ABQ2I488</accession>
<sequence length="236" mass="26164">MAGRRAVAPSRGPERTAYAIGSCLRLWDAGRMTEPVADAPAERYVLRQKLTMMVNRYEILRADENGRELGVLCFAEQKRMAAKEQVTFYTDSAKAHPLFGFKARKRLDLGSTYDVTDGQGRPIGWFKKHFKASLVSSTWTLGLPDGREFVGAERNTKVAVARRLWEIVPVVGDIPVPFLFHFDFAAPDGSLALSSTKKASVKDVYHVSLPPLADGRPIDWRVGLAMAVALDALQSR</sequence>
<proteinExistence type="predicted"/>
<evidence type="ECO:0008006" key="3">
    <source>
        <dbReference type="Google" id="ProtNLM"/>
    </source>
</evidence>
<reference evidence="2" key="1">
    <citation type="journal article" date="2019" name="Int. J. Syst. Evol. Microbiol.">
        <title>The Global Catalogue of Microorganisms (GCM) 10K type strain sequencing project: providing services to taxonomists for standard genome sequencing and annotation.</title>
        <authorList>
            <consortium name="The Broad Institute Genomics Platform"/>
            <consortium name="The Broad Institute Genome Sequencing Center for Infectious Disease"/>
            <person name="Wu L."/>
            <person name="Ma J."/>
        </authorList>
    </citation>
    <scope>NUCLEOTIDE SEQUENCE [LARGE SCALE GENOMIC DNA]</scope>
    <source>
        <strain evidence="2">JCM 1365</strain>
    </source>
</reference>